<evidence type="ECO:0000259" key="8">
    <source>
        <dbReference type="PROSITE" id="PS50928"/>
    </source>
</evidence>
<feature type="transmembrane region" description="Helical" evidence="7">
    <location>
        <begin position="278"/>
        <end position="304"/>
    </location>
</feature>
<dbReference type="PROSITE" id="PS50928">
    <property type="entry name" value="ABC_TM1"/>
    <property type="match status" value="1"/>
</dbReference>
<reference evidence="9" key="1">
    <citation type="submission" date="2021-02" db="EMBL/GenBank/DDBJ databases">
        <title>Genome sequence of Rhodospirillales sp. strain TMPK1 isolated from soil.</title>
        <authorList>
            <person name="Nakai R."/>
            <person name="Kusada H."/>
            <person name="Tamaki H."/>
        </authorList>
    </citation>
    <scope>NUCLEOTIDE SEQUENCE</scope>
    <source>
        <strain evidence="9">TMPK1</strain>
    </source>
</reference>
<evidence type="ECO:0000256" key="3">
    <source>
        <dbReference type="ARBA" id="ARBA00022475"/>
    </source>
</evidence>
<dbReference type="Pfam" id="PF12911">
    <property type="entry name" value="OppC_N"/>
    <property type="match status" value="1"/>
</dbReference>
<protein>
    <submittedName>
        <fullName evidence="9">Peptide ABC transporter permease</fullName>
    </submittedName>
</protein>
<feature type="domain" description="ABC transmembrane type-1" evidence="8">
    <location>
        <begin position="101"/>
        <end position="304"/>
    </location>
</feature>
<sequence length="320" mass="34138">MTVQDPAPSLEAEQSGITQPAHTPFSMVLRRFLRHRAAVVSAVFLASLVLVCVAAPLFEAWLGTTFADQDLFGRYAPPSPGHPLGQDEIGRDVLIRLLYGGRVSLLVGVAAALCAAVIGSLVGLLAGFYGGRLDALLMRFTDGVIALPILPFLIILSAIDLKKLGVPQTIALSDEVSLYRIVIVVSLFGWTTVARLVRGGALSVRQREYVRAALALGASNARIMRVHVLPNVVSPIVVAVTLSIGHLILVESTLSYLGVGIQLPLPSWGNMLVNAQDLIYSAPALAIYPGLMIFLTVIAFNFLGDGLQDALDPRATSQKR</sequence>
<feature type="transmembrane region" description="Helical" evidence="7">
    <location>
        <begin position="179"/>
        <end position="197"/>
    </location>
</feature>
<dbReference type="Proteomes" id="UP000681075">
    <property type="component" value="Unassembled WGS sequence"/>
</dbReference>
<dbReference type="GO" id="GO:0005886">
    <property type="term" value="C:plasma membrane"/>
    <property type="evidence" value="ECO:0007669"/>
    <property type="project" value="UniProtKB-SubCell"/>
</dbReference>
<dbReference type="GO" id="GO:0055085">
    <property type="term" value="P:transmembrane transport"/>
    <property type="evidence" value="ECO:0007669"/>
    <property type="project" value="InterPro"/>
</dbReference>
<accession>A0A8S8XGT4</accession>
<dbReference type="AlphaFoldDB" id="A0A8S8XGT4"/>
<evidence type="ECO:0000256" key="4">
    <source>
        <dbReference type="ARBA" id="ARBA00022692"/>
    </source>
</evidence>
<dbReference type="InterPro" id="IPR025966">
    <property type="entry name" value="OppC_N"/>
</dbReference>
<comment type="similarity">
    <text evidence="7">Belongs to the binding-protein-dependent transport system permease family.</text>
</comment>
<keyword evidence="3" id="KW-1003">Cell membrane</keyword>
<dbReference type="InterPro" id="IPR035906">
    <property type="entry name" value="MetI-like_sf"/>
</dbReference>
<evidence type="ECO:0000313" key="9">
    <source>
        <dbReference type="EMBL" id="GIL40350.1"/>
    </source>
</evidence>
<dbReference type="PANTHER" id="PTHR43386:SF23">
    <property type="entry name" value="ABC TRANSPORTER"/>
    <property type="match status" value="1"/>
</dbReference>
<comment type="caution">
    <text evidence="9">The sequence shown here is derived from an EMBL/GenBank/DDBJ whole genome shotgun (WGS) entry which is preliminary data.</text>
</comment>
<dbReference type="RefSeq" id="WP_420243450.1">
    <property type="nucleotide sequence ID" value="NZ_BOPV01000001.1"/>
</dbReference>
<dbReference type="SUPFAM" id="SSF161098">
    <property type="entry name" value="MetI-like"/>
    <property type="match status" value="1"/>
</dbReference>
<keyword evidence="5 7" id="KW-1133">Transmembrane helix</keyword>
<evidence type="ECO:0000256" key="2">
    <source>
        <dbReference type="ARBA" id="ARBA00022448"/>
    </source>
</evidence>
<feature type="transmembrane region" description="Helical" evidence="7">
    <location>
        <begin position="140"/>
        <end position="159"/>
    </location>
</feature>
<comment type="subcellular location">
    <subcellularLocation>
        <location evidence="1 7">Cell membrane</location>
        <topology evidence="1 7">Multi-pass membrane protein</topology>
    </subcellularLocation>
</comment>
<dbReference type="EMBL" id="BOPV01000001">
    <property type="protein sequence ID" value="GIL40350.1"/>
    <property type="molecule type" value="Genomic_DNA"/>
</dbReference>
<dbReference type="InterPro" id="IPR000515">
    <property type="entry name" value="MetI-like"/>
</dbReference>
<dbReference type="Pfam" id="PF00528">
    <property type="entry name" value="BPD_transp_1"/>
    <property type="match status" value="1"/>
</dbReference>
<organism evidence="9 10">
    <name type="scientific">Roseiterribacter gracilis</name>
    <dbReference type="NCBI Taxonomy" id="2812848"/>
    <lineage>
        <taxon>Bacteria</taxon>
        <taxon>Pseudomonadati</taxon>
        <taxon>Pseudomonadota</taxon>
        <taxon>Alphaproteobacteria</taxon>
        <taxon>Rhodospirillales</taxon>
        <taxon>Roseiterribacteraceae</taxon>
        <taxon>Roseiterribacter</taxon>
    </lineage>
</organism>
<gene>
    <name evidence="9" type="ORF">TMPK1_25870</name>
</gene>
<dbReference type="PANTHER" id="PTHR43386">
    <property type="entry name" value="OLIGOPEPTIDE TRANSPORT SYSTEM PERMEASE PROTEIN APPC"/>
    <property type="match status" value="1"/>
</dbReference>
<dbReference type="CDD" id="cd06261">
    <property type="entry name" value="TM_PBP2"/>
    <property type="match status" value="1"/>
</dbReference>
<keyword evidence="10" id="KW-1185">Reference proteome</keyword>
<dbReference type="Gene3D" id="1.10.3720.10">
    <property type="entry name" value="MetI-like"/>
    <property type="match status" value="1"/>
</dbReference>
<dbReference type="InterPro" id="IPR050366">
    <property type="entry name" value="BP-dependent_transpt_permease"/>
</dbReference>
<feature type="transmembrane region" description="Helical" evidence="7">
    <location>
        <begin position="232"/>
        <end position="258"/>
    </location>
</feature>
<evidence type="ECO:0000256" key="6">
    <source>
        <dbReference type="ARBA" id="ARBA00023136"/>
    </source>
</evidence>
<name>A0A8S8XGT4_9PROT</name>
<keyword evidence="4 7" id="KW-0812">Transmembrane</keyword>
<evidence type="ECO:0000256" key="1">
    <source>
        <dbReference type="ARBA" id="ARBA00004651"/>
    </source>
</evidence>
<evidence type="ECO:0000256" key="7">
    <source>
        <dbReference type="RuleBase" id="RU363032"/>
    </source>
</evidence>
<evidence type="ECO:0000313" key="10">
    <source>
        <dbReference type="Proteomes" id="UP000681075"/>
    </source>
</evidence>
<feature type="transmembrane region" description="Helical" evidence="7">
    <location>
        <begin position="103"/>
        <end position="128"/>
    </location>
</feature>
<feature type="transmembrane region" description="Helical" evidence="7">
    <location>
        <begin position="37"/>
        <end position="58"/>
    </location>
</feature>
<proteinExistence type="inferred from homology"/>
<keyword evidence="6 7" id="KW-0472">Membrane</keyword>
<keyword evidence="2 7" id="KW-0813">Transport</keyword>
<evidence type="ECO:0000256" key="5">
    <source>
        <dbReference type="ARBA" id="ARBA00022989"/>
    </source>
</evidence>